<sequence length="337" mass="35816">MTVSLSGSIYVTSGGVKGELGMEQAAKRPKVGVAADRAKGSGRSSDPGAVASPRAEMMVDKNKIVDSVVSHSPKSSTALVLHESASFKQHIRPLAAVGPPFLMNRYKLDNRPTAFRIVPPLPAGLADVSLSFSPSSLLTLHPVACTIYKVAVLKEHFSSYGDLSAVELEDCEVHDCVNGLDTEKNCSARIAFTTRRSAERAFQNGKCWQGHSLQFTWLMSSGSGNDLGNRENSLSALKGSLDADVQKEEKSACNVSQEGTADTEISSSAHKGSSDADVQEDENLVCIVSQEGAASGNMESENSERRSSVEHAESHEVSQPSPTAMSGEEESPKDNVC</sequence>
<keyword evidence="2" id="KW-1185">Reference proteome</keyword>
<comment type="caution">
    <text evidence="1">The sequence shown here is derived from an EMBL/GenBank/DDBJ whole genome shotgun (WGS) entry which is preliminary data.</text>
</comment>
<evidence type="ECO:0000313" key="2">
    <source>
        <dbReference type="Proteomes" id="UP001164250"/>
    </source>
</evidence>
<reference evidence="2" key="1">
    <citation type="journal article" date="2023" name="G3 (Bethesda)">
        <title>Genome assembly and association tests identify interacting loci associated with vigor, precocity, and sex in interspecific pistachio rootstocks.</title>
        <authorList>
            <person name="Palmer W."/>
            <person name="Jacygrad E."/>
            <person name="Sagayaradj S."/>
            <person name="Cavanaugh K."/>
            <person name="Han R."/>
            <person name="Bertier L."/>
            <person name="Beede B."/>
            <person name="Kafkas S."/>
            <person name="Golino D."/>
            <person name="Preece J."/>
            <person name="Michelmore R."/>
        </authorList>
    </citation>
    <scope>NUCLEOTIDE SEQUENCE [LARGE SCALE GENOMIC DNA]</scope>
</reference>
<dbReference type="Proteomes" id="UP001164250">
    <property type="component" value="Chromosome 1"/>
</dbReference>
<organism evidence="1 2">
    <name type="scientific">Pistacia atlantica</name>
    <dbReference type="NCBI Taxonomy" id="434234"/>
    <lineage>
        <taxon>Eukaryota</taxon>
        <taxon>Viridiplantae</taxon>
        <taxon>Streptophyta</taxon>
        <taxon>Embryophyta</taxon>
        <taxon>Tracheophyta</taxon>
        <taxon>Spermatophyta</taxon>
        <taxon>Magnoliopsida</taxon>
        <taxon>eudicotyledons</taxon>
        <taxon>Gunneridae</taxon>
        <taxon>Pentapetalae</taxon>
        <taxon>rosids</taxon>
        <taxon>malvids</taxon>
        <taxon>Sapindales</taxon>
        <taxon>Anacardiaceae</taxon>
        <taxon>Pistacia</taxon>
    </lineage>
</organism>
<evidence type="ECO:0000313" key="1">
    <source>
        <dbReference type="EMBL" id="KAJ0113729.1"/>
    </source>
</evidence>
<dbReference type="EMBL" id="CM047897">
    <property type="protein sequence ID" value="KAJ0113729.1"/>
    <property type="molecule type" value="Genomic_DNA"/>
</dbReference>
<gene>
    <name evidence="1" type="ORF">Patl1_02808</name>
</gene>
<accession>A0ACC1CDY0</accession>
<proteinExistence type="predicted"/>
<name>A0ACC1CDY0_9ROSI</name>
<protein>
    <submittedName>
        <fullName evidence="1">Uncharacterized protein</fullName>
    </submittedName>
</protein>